<sequence>MFRLKELNPSKRKEFLESDAELFGCVAQTFLEMGFSRLSVQEMDTHEEVVKEMASLKSSVKCESAQAGDKRTSAQD</sequence>
<organism evidence="1 2">
    <name type="scientific">Corallococcus carmarthensis</name>
    <dbReference type="NCBI Taxonomy" id="2316728"/>
    <lineage>
        <taxon>Bacteria</taxon>
        <taxon>Pseudomonadati</taxon>
        <taxon>Myxococcota</taxon>
        <taxon>Myxococcia</taxon>
        <taxon>Myxococcales</taxon>
        <taxon>Cystobacterineae</taxon>
        <taxon>Myxococcaceae</taxon>
        <taxon>Corallococcus</taxon>
    </lineage>
</organism>
<proteinExistence type="predicted"/>
<name>A0A3A8KLD6_9BACT</name>
<gene>
    <name evidence="1" type="ORF">D7X32_09145</name>
</gene>
<dbReference type="Proteomes" id="UP000268313">
    <property type="component" value="Unassembled WGS sequence"/>
</dbReference>
<evidence type="ECO:0000313" key="2">
    <source>
        <dbReference type="Proteomes" id="UP000268313"/>
    </source>
</evidence>
<comment type="caution">
    <text evidence="1">The sequence shown here is derived from an EMBL/GenBank/DDBJ whole genome shotgun (WGS) entry which is preliminary data.</text>
</comment>
<dbReference type="EMBL" id="RAWE01000022">
    <property type="protein sequence ID" value="RKH05071.1"/>
    <property type="molecule type" value="Genomic_DNA"/>
</dbReference>
<dbReference type="AlphaFoldDB" id="A0A3A8KLD6"/>
<keyword evidence="2" id="KW-1185">Reference proteome</keyword>
<protein>
    <submittedName>
        <fullName evidence="1">Uncharacterized protein</fullName>
    </submittedName>
</protein>
<accession>A0A3A8KLD6</accession>
<reference evidence="2" key="1">
    <citation type="submission" date="2018-09" db="EMBL/GenBank/DDBJ databases">
        <authorList>
            <person name="Livingstone P.G."/>
            <person name="Whitworth D.E."/>
        </authorList>
    </citation>
    <scope>NUCLEOTIDE SEQUENCE [LARGE SCALE GENOMIC DNA]</scope>
    <source>
        <strain evidence="2">CA043D</strain>
    </source>
</reference>
<evidence type="ECO:0000313" key="1">
    <source>
        <dbReference type="EMBL" id="RKH05071.1"/>
    </source>
</evidence>